<evidence type="ECO:0000256" key="1">
    <source>
        <dbReference type="SAM" id="MobiDB-lite"/>
    </source>
</evidence>
<accession>B0R8H6</accession>
<dbReference type="EMBL" id="AM774415">
    <property type="protein sequence ID" value="CAP12910.1"/>
    <property type="molecule type" value="Genomic_DNA"/>
</dbReference>
<dbReference type="AlphaFoldDB" id="B0R8H6"/>
<evidence type="ECO:0000313" key="2">
    <source>
        <dbReference type="EMBL" id="CAP12910.1"/>
    </source>
</evidence>
<dbReference type="KEGG" id="hsl:OE_1052F"/>
<dbReference type="Proteomes" id="UP000001321">
    <property type="component" value="Chromosome"/>
</dbReference>
<gene>
    <name evidence="2" type="ordered locus">OE_1052F</name>
</gene>
<dbReference type="EnsemblBacteria" id="CAP12910">
    <property type="protein sequence ID" value="CAP12910"/>
    <property type="gene ID" value="OE_1052F"/>
</dbReference>
<reference evidence="2 3" key="1">
    <citation type="journal article" date="2008" name="Genomics">
        <title>Evolution in the laboratory: the genome of Halobacterium salinarum strain R1 compared to that of strain NRC-1.</title>
        <authorList>
            <person name="Pfeiffer F."/>
            <person name="Schuster S.C."/>
            <person name="Broicher A."/>
            <person name="Falb M."/>
            <person name="Palm P."/>
            <person name="Rodewald K."/>
            <person name="Ruepp A."/>
            <person name="Soppa J."/>
            <person name="Tittor J."/>
            <person name="Oesterhelt D."/>
        </authorList>
    </citation>
    <scope>NUCLEOTIDE SEQUENCE [LARGE SCALE GENOMIC DNA]</scope>
    <source>
        <strain evidence="3">ATCC 29341 / DSM 671 / R1</strain>
    </source>
</reference>
<organism evidence="2 3">
    <name type="scientific">Halobacterium salinarum (strain ATCC 29341 / DSM 671 / R1)</name>
    <dbReference type="NCBI Taxonomy" id="478009"/>
    <lineage>
        <taxon>Archaea</taxon>
        <taxon>Methanobacteriati</taxon>
        <taxon>Methanobacteriota</taxon>
        <taxon>Stenosarchaea group</taxon>
        <taxon>Halobacteria</taxon>
        <taxon>Halobacteriales</taxon>
        <taxon>Halobacteriaceae</taxon>
        <taxon>Halobacterium</taxon>
        <taxon>Halobacterium salinarum NRC-34001</taxon>
    </lineage>
</organism>
<name>B0R8H6_HALS3</name>
<dbReference type="HOGENOM" id="CLU_1922735_0_0_2"/>
<proteinExistence type="predicted"/>
<feature type="region of interest" description="Disordered" evidence="1">
    <location>
        <begin position="85"/>
        <end position="131"/>
    </location>
</feature>
<evidence type="ECO:0000313" key="3">
    <source>
        <dbReference type="Proteomes" id="UP000001321"/>
    </source>
</evidence>
<protein>
    <submittedName>
        <fullName evidence="2">Uncharacterized protein</fullName>
    </submittedName>
</protein>
<sequence>MSKNQPQSTKSTVVADINQLVITRAGSHPTITFHRSLDEEPANAVTLEILGGSEPATQAVYAPKRDGGPVIAARNERHDALTAQDSVTSQRRTEKYTRGGKPSQLFRLPVCTNRPVDTGHPFLTENRHKDR</sequence>